<dbReference type="GO" id="GO:0043709">
    <property type="term" value="P:cell adhesion involved in single-species biofilm formation"/>
    <property type="evidence" value="ECO:0007669"/>
    <property type="project" value="TreeGrafter"/>
</dbReference>
<comment type="caution">
    <text evidence="6">The sequence shown here is derived from an EMBL/GenBank/DDBJ whole genome shotgun (WGS) entry which is preliminary data.</text>
</comment>
<dbReference type="EMBL" id="JAASAI010000019">
    <property type="protein sequence ID" value="NIL24005.1"/>
    <property type="molecule type" value="Genomic_DNA"/>
</dbReference>
<evidence type="ECO:0000256" key="4">
    <source>
        <dbReference type="ARBA" id="ARBA00023263"/>
    </source>
</evidence>
<reference evidence="6" key="1">
    <citation type="submission" date="2020-03" db="EMBL/GenBank/DDBJ databases">
        <authorList>
            <person name="Kislichkina A."/>
            <person name="Dentovskaya S."/>
            <person name="Shaikhutdinov R."/>
            <person name="Ivanov S."/>
            <person name="Sizova A."/>
            <person name="Solomentsev V."/>
            <person name="Bogun A."/>
        </authorList>
    </citation>
    <scope>NUCLEOTIDE SEQUENCE</scope>
    <source>
        <strain evidence="6">SCPM-O-B-7610</strain>
    </source>
</reference>
<evidence type="ECO:0000256" key="1">
    <source>
        <dbReference type="ARBA" id="ARBA00004561"/>
    </source>
</evidence>
<name>A0AA44CNW3_YERMO</name>
<protein>
    <recommendedName>
        <fullName evidence="8">Type 1 fimbrial protein</fullName>
    </recommendedName>
</protein>
<dbReference type="InterPro" id="IPR008966">
    <property type="entry name" value="Adhesion_dom_sf"/>
</dbReference>
<dbReference type="Proteomes" id="UP000712947">
    <property type="component" value="Unassembled WGS sequence"/>
</dbReference>
<accession>A0AA44CNW3</accession>
<dbReference type="GO" id="GO:0009289">
    <property type="term" value="C:pilus"/>
    <property type="evidence" value="ECO:0007669"/>
    <property type="project" value="UniProtKB-SubCell"/>
</dbReference>
<dbReference type="Gene3D" id="2.60.40.1090">
    <property type="entry name" value="Fimbrial-type adhesion domain"/>
    <property type="match status" value="1"/>
</dbReference>
<dbReference type="AlphaFoldDB" id="A0AA44CNW3"/>
<evidence type="ECO:0000256" key="3">
    <source>
        <dbReference type="ARBA" id="ARBA00022729"/>
    </source>
</evidence>
<dbReference type="PANTHER" id="PTHR33420">
    <property type="entry name" value="FIMBRIAL SUBUNIT ELFA-RELATED"/>
    <property type="match status" value="1"/>
</dbReference>
<sequence length="183" mass="18287">MRKNLLTLAPAALLLLAATGTAQAASNAQMTITANVVAATCDVSLSTNNLDLGNYTRSEFTAVATPVAASVKPFTVGLNNCQDPLTAGDTAGLVVTGQTLGGNPNMFNTTGTNTGIMLSQVSTPNAFISNNDKLIVATAGATPAAGDFNTKTLSLQAGLASTSAAAADIGAVSAPILFSFAYN</sequence>
<evidence type="ECO:0000313" key="6">
    <source>
        <dbReference type="EMBL" id="NIL24005.1"/>
    </source>
</evidence>
<gene>
    <name evidence="6" type="ORF">HB991_16015</name>
</gene>
<dbReference type="SUPFAM" id="SSF49401">
    <property type="entry name" value="Bacterial adhesins"/>
    <property type="match status" value="1"/>
</dbReference>
<feature type="signal peptide" evidence="5">
    <location>
        <begin position="1"/>
        <end position="24"/>
    </location>
</feature>
<evidence type="ECO:0000256" key="5">
    <source>
        <dbReference type="SAM" id="SignalP"/>
    </source>
</evidence>
<keyword evidence="4" id="KW-0281">Fimbrium</keyword>
<comment type="similarity">
    <text evidence="2">Belongs to the fimbrial protein family.</text>
</comment>
<proteinExistence type="inferred from homology"/>
<keyword evidence="3 5" id="KW-0732">Signal</keyword>
<evidence type="ECO:0008006" key="8">
    <source>
        <dbReference type="Google" id="ProtNLM"/>
    </source>
</evidence>
<dbReference type="InterPro" id="IPR036937">
    <property type="entry name" value="Adhesion_dom_fimbrial_sf"/>
</dbReference>
<comment type="subcellular location">
    <subcellularLocation>
        <location evidence="1">Fimbrium</location>
    </subcellularLocation>
</comment>
<organism evidence="6 7">
    <name type="scientific">Yersinia mollaretii</name>
    <dbReference type="NCBI Taxonomy" id="33060"/>
    <lineage>
        <taxon>Bacteria</taxon>
        <taxon>Pseudomonadati</taxon>
        <taxon>Pseudomonadota</taxon>
        <taxon>Gammaproteobacteria</taxon>
        <taxon>Enterobacterales</taxon>
        <taxon>Yersiniaceae</taxon>
        <taxon>Yersinia</taxon>
    </lineage>
</organism>
<dbReference type="PANTHER" id="PTHR33420:SF3">
    <property type="entry name" value="FIMBRIAL SUBUNIT ELFA"/>
    <property type="match status" value="1"/>
</dbReference>
<evidence type="ECO:0000313" key="7">
    <source>
        <dbReference type="Proteomes" id="UP000712947"/>
    </source>
</evidence>
<dbReference type="InterPro" id="IPR050263">
    <property type="entry name" value="Bact_Fimbrial_Adh_Pro"/>
</dbReference>
<evidence type="ECO:0000256" key="2">
    <source>
        <dbReference type="ARBA" id="ARBA00006671"/>
    </source>
</evidence>
<dbReference type="RefSeq" id="WP_050536815.1">
    <property type="nucleotide sequence ID" value="NZ_CABHYJ010000015.1"/>
</dbReference>
<feature type="chain" id="PRO_5041455353" description="Type 1 fimbrial protein" evidence="5">
    <location>
        <begin position="25"/>
        <end position="183"/>
    </location>
</feature>